<organism evidence="1 2">
    <name type="scientific">Camelina sativa</name>
    <name type="common">False flax</name>
    <name type="synonym">Myagrum sativum</name>
    <dbReference type="NCBI Taxonomy" id="90675"/>
    <lineage>
        <taxon>Eukaryota</taxon>
        <taxon>Viridiplantae</taxon>
        <taxon>Streptophyta</taxon>
        <taxon>Embryophyta</taxon>
        <taxon>Tracheophyta</taxon>
        <taxon>Spermatophyta</taxon>
        <taxon>Magnoliopsida</taxon>
        <taxon>eudicotyledons</taxon>
        <taxon>Gunneridae</taxon>
        <taxon>Pentapetalae</taxon>
        <taxon>rosids</taxon>
        <taxon>malvids</taxon>
        <taxon>Brassicales</taxon>
        <taxon>Brassicaceae</taxon>
        <taxon>Camelineae</taxon>
        <taxon>Camelina</taxon>
    </lineage>
</organism>
<reference evidence="1" key="1">
    <citation type="journal article" date="2014" name="Nat. Commun.">
        <title>The emerging biofuel crop Camelina sativa retains a highly undifferentiated hexaploid genome structure.</title>
        <authorList>
            <person name="Kagale S."/>
            <person name="Koh C."/>
            <person name="Nixon J."/>
            <person name="Bollina V."/>
            <person name="Clarke W.E."/>
            <person name="Tuteja R."/>
            <person name="Spillane C."/>
            <person name="Robinson S.J."/>
            <person name="Links M.G."/>
            <person name="Clarke C."/>
            <person name="Higgins E.E."/>
            <person name="Huebert T."/>
            <person name="Sharpe A.G."/>
            <person name="Parkin I.A."/>
        </authorList>
    </citation>
    <scope>NUCLEOTIDE SEQUENCE [LARGE SCALE GENOMIC DNA]</scope>
    <source>
        <strain evidence="1">cv. DH55</strain>
    </source>
</reference>
<evidence type="ECO:0000313" key="1">
    <source>
        <dbReference type="Proteomes" id="UP000694864"/>
    </source>
</evidence>
<gene>
    <name evidence="2" type="primary">LOC104771324</name>
</gene>
<name>A0ABM1RDV6_CAMSA</name>
<dbReference type="RefSeq" id="XP_019097194.1">
    <property type="nucleotide sequence ID" value="XM_019241649.1"/>
</dbReference>
<sequence length="142" mass="15906">MTDLIMKPRLQKGSSFKLDNYFEKKKAESLRRTEQRDGEEEEVTGAVVTKVQGQRETVGLRSTIFRNYLDSLRCEKNLCGGRLAGGPLTAKWFEVLEEGNIAICSELWGQAMMQRGIQVGCIGMVNSHCRSEACTMIVVCPI</sequence>
<protein>
    <submittedName>
        <fullName evidence="2">Uncharacterized protein LOC104771324 isoform X3</fullName>
    </submittedName>
</protein>
<accession>A0ABM1RDV6</accession>
<dbReference type="GeneID" id="104771324"/>
<evidence type="ECO:0000313" key="2">
    <source>
        <dbReference type="RefSeq" id="XP_019097194.1"/>
    </source>
</evidence>
<reference evidence="2" key="2">
    <citation type="submission" date="2025-08" db="UniProtKB">
        <authorList>
            <consortium name="RefSeq"/>
        </authorList>
    </citation>
    <scope>IDENTIFICATION</scope>
    <source>
        <tissue evidence="2">Leaf</tissue>
    </source>
</reference>
<proteinExistence type="predicted"/>
<dbReference type="Proteomes" id="UP000694864">
    <property type="component" value="Chromosome 20"/>
</dbReference>
<keyword evidence="1" id="KW-1185">Reference proteome</keyword>